<gene>
    <name evidence="1" type="ORF">GA0070611_1509</name>
</gene>
<accession>A0A1A8ZB87</accession>
<dbReference type="PATRIC" id="fig|261654.4.peg.1537"/>
<dbReference type="RefSeq" id="WP_091659735.1">
    <property type="nucleotide sequence ID" value="NZ_LT594323.1"/>
</dbReference>
<proteinExistence type="predicted"/>
<evidence type="ECO:0000313" key="1">
    <source>
        <dbReference type="EMBL" id="SBT41125.1"/>
    </source>
</evidence>
<organism evidence="1 2">
    <name type="scientific">Micromonospora auratinigra</name>
    <dbReference type="NCBI Taxonomy" id="261654"/>
    <lineage>
        <taxon>Bacteria</taxon>
        <taxon>Bacillati</taxon>
        <taxon>Actinomycetota</taxon>
        <taxon>Actinomycetes</taxon>
        <taxon>Micromonosporales</taxon>
        <taxon>Micromonosporaceae</taxon>
        <taxon>Micromonospora</taxon>
    </lineage>
</organism>
<keyword evidence="2" id="KW-1185">Reference proteome</keyword>
<sequence>MDEEAREQALLTALTTEHVVLQTSRSTIIAELLLGLGVTLLTGLWGPAPGPATAIGPVVAFATQIDYLNRISVTLNR</sequence>
<reference evidence="2" key="1">
    <citation type="submission" date="2016-06" db="EMBL/GenBank/DDBJ databases">
        <authorList>
            <person name="Varghese N."/>
            <person name="Submissions Spin"/>
        </authorList>
    </citation>
    <scope>NUCLEOTIDE SEQUENCE [LARGE SCALE GENOMIC DNA]</scope>
    <source>
        <strain evidence="2">DSM 44815</strain>
    </source>
</reference>
<protein>
    <submittedName>
        <fullName evidence="1">Uncharacterized protein</fullName>
    </submittedName>
</protein>
<dbReference type="AlphaFoldDB" id="A0A1A8ZB87"/>
<dbReference type="EMBL" id="LT594323">
    <property type="protein sequence ID" value="SBT41125.1"/>
    <property type="molecule type" value="Genomic_DNA"/>
</dbReference>
<name>A0A1A8ZB87_9ACTN</name>
<dbReference type="OrthoDB" id="8067385at2"/>
<evidence type="ECO:0000313" key="2">
    <source>
        <dbReference type="Proteomes" id="UP000199385"/>
    </source>
</evidence>
<dbReference type="Proteomes" id="UP000199385">
    <property type="component" value="Chromosome I"/>
</dbReference>